<feature type="compositionally biased region" description="Basic and acidic residues" evidence="1">
    <location>
        <begin position="23"/>
        <end position="35"/>
    </location>
</feature>
<organism evidence="2">
    <name type="scientific">Candidatus Kentrum sp. TC</name>
    <dbReference type="NCBI Taxonomy" id="2126339"/>
    <lineage>
        <taxon>Bacteria</taxon>
        <taxon>Pseudomonadati</taxon>
        <taxon>Pseudomonadota</taxon>
        <taxon>Gammaproteobacteria</taxon>
        <taxon>Candidatus Kentrum</taxon>
    </lineage>
</organism>
<evidence type="ECO:0000313" key="2">
    <source>
        <dbReference type="EMBL" id="VFK41949.1"/>
    </source>
</evidence>
<gene>
    <name evidence="2" type="ORF">BECKTC1821E_GA0114239_101543</name>
</gene>
<evidence type="ECO:0008006" key="3">
    <source>
        <dbReference type="Google" id="ProtNLM"/>
    </source>
</evidence>
<name>A0A450YKA0_9GAMM</name>
<dbReference type="EMBL" id="CAADFT010000015">
    <property type="protein sequence ID" value="VFK41949.1"/>
    <property type="molecule type" value="Genomic_DNA"/>
</dbReference>
<evidence type="ECO:0000256" key="1">
    <source>
        <dbReference type="SAM" id="MobiDB-lite"/>
    </source>
</evidence>
<protein>
    <recommendedName>
        <fullName evidence="3">Transposase</fullName>
    </recommendedName>
</protein>
<sequence length="84" mass="9697">MSSQINTWKKHARRGLPESFSRAPDREAAHRDADRDRLYQRIGKLQVELDWLKKKTAHLDRVWKISASASNRSIPNRASDASVN</sequence>
<dbReference type="AlphaFoldDB" id="A0A450YKA0"/>
<accession>A0A450YKA0</accession>
<feature type="region of interest" description="Disordered" evidence="1">
    <location>
        <begin position="1"/>
        <end position="35"/>
    </location>
</feature>
<reference evidence="2" key="1">
    <citation type="submission" date="2019-02" db="EMBL/GenBank/DDBJ databases">
        <authorList>
            <person name="Gruber-Vodicka R. H."/>
            <person name="Seah K. B. B."/>
        </authorList>
    </citation>
    <scope>NUCLEOTIDE SEQUENCE</scope>
    <source>
        <strain evidence="2">BECK_BZ125</strain>
    </source>
</reference>
<proteinExistence type="predicted"/>